<reference evidence="3" key="1">
    <citation type="submission" date="2020-06" db="EMBL/GenBank/DDBJ databases">
        <title>A chromosome-scale genome assembly of Talaromyces rugulosus W13939.</title>
        <authorList>
            <person name="Wang B."/>
            <person name="Guo L."/>
            <person name="Ye K."/>
            <person name="Wang L."/>
        </authorList>
    </citation>
    <scope>NUCLEOTIDE SEQUENCE [LARGE SCALE GENOMIC DNA]</scope>
    <source>
        <strain evidence="3">W13939</strain>
    </source>
</reference>
<dbReference type="KEGG" id="trg:TRUGW13939_09394"/>
<dbReference type="OrthoDB" id="6419443at2759"/>
<name>A0A7H8R9N7_TALRU</name>
<feature type="compositionally biased region" description="Pro residues" evidence="1">
    <location>
        <begin position="1"/>
        <end position="10"/>
    </location>
</feature>
<evidence type="ECO:0000313" key="3">
    <source>
        <dbReference type="Proteomes" id="UP000509510"/>
    </source>
</evidence>
<dbReference type="AlphaFoldDB" id="A0A7H8R9N7"/>
<dbReference type="EMBL" id="CP055902">
    <property type="protein sequence ID" value="QKX62235.1"/>
    <property type="molecule type" value="Genomic_DNA"/>
</dbReference>
<evidence type="ECO:0000256" key="1">
    <source>
        <dbReference type="SAM" id="MobiDB-lite"/>
    </source>
</evidence>
<gene>
    <name evidence="2" type="ORF">TRUGW13939_09394</name>
</gene>
<organism evidence="2 3">
    <name type="scientific">Talaromyces rugulosus</name>
    <name type="common">Penicillium rugulosum</name>
    <dbReference type="NCBI Taxonomy" id="121627"/>
    <lineage>
        <taxon>Eukaryota</taxon>
        <taxon>Fungi</taxon>
        <taxon>Dikarya</taxon>
        <taxon>Ascomycota</taxon>
        <taxon>Pezizomycotina</taxon>
        <taxon>Eurotiomycetes</taxon>
        <taxon>Eurotiomycetidae</taxon>
        <taxon>Eurotiales</taxon>
        <taxon>Trichocomaceae</taxon>
        <taxon>Talaromyces</taxon>
        <taxon>Talaromyces sect. Islandici</taxon>
    </lineage>
</organism>
<evidence type="ECO:0008006" key="4">
    <source>
        <dbReference type="Google" id="ProtNLM"/>
    </source>
</evidence>
<protein>
    <recommendedName>
        <fullName evidence="4">25S rRNA (Uridine(2843)-N(3))-methyltransferase</fullName>
    </recommendedName>
</protein>
<proteinExistence type="predicted"/>
<dbReference type="Proteomes" id="UP000509510">
    <property type="component" value="Chromosome V"/>
</dbReference>
<dbReference type="InterPro" id="IPR021463">
    <property type="entry name" value="Methyltransf_34"/>
</dbReference>
<dbReference type="GeneID" id="55996877"/>
<dbReference type="RefSeq" id="XP_035348409.1">
    <property type="nucleotide sequence ID" value="XM_035492516.1"/>
</dbReference>
<feature type="region of interest" description="Disordered" evidence="1">
    <location>
        <begin position="1"/>
        <end position="52"/>
    </location>
</feature>
<evidence type="ECO:0000313" key="2">
    <source>
        <dbReference type="EMBL" id="QKX62235.1"/>
    </source>
</evidence>
<keyword evidence="3" id="KW-1185">Reference proteome</keyword>
<accession>A0A7H8R9N7</accession>
<sequence>MGPKRNPPGKQPTSNPKGKKSDPKRKTAPSAPRRLLAEQQQNATAASKKENPQDVEISLSEAIASIPLSLQQLLLNVFRTALLPDTRESDDDQKEDDLHTQIQTLKAHLYNRDFVSAFADASPELLRAYALRWSASRCLAYVGIFKGVVPAILASLGRNPDQDESNSENKNENGMHVLCIGGGAGAEIVALAGVWRALLDEYSDASSKNAKQTDETEESMDSGLAKLSLTAKDALLPKLSITAVDVAAWSNVVDSLSKGIHSTSVPGPKACTSPLLEDSSPVDISFRHLDVLSLSEPDFSSLLSPHDAPKTNLVSLMFTLNELFSTSMPKTTQLLLRITDETDPGTILLIVDSPGSYSTLSLGGSTEPAKQRQYPMKFLLEHTLLTVAEGKWEKMLSQDSRWFRREASKLAYSVNLEGGDGLVKLEDMRYQIHVYRRLSAEVK</sequence>
<dbReference type="Pfam" id="PF11312">
    <property type="entry name" value="Methyltransf_34"/>
    <property type="match status" value="1"/>
</dbReference>